<dbReference type="PANTHER" id="PTHR11439:SF484">
    <property type="entry name" value="REVERSE TRANSCRIPTASE TY1_COPIA-TYPE DOMAIN-CONTAINING PROTEIN"/>
    <property type="match status" value="1"/>
</dbReference>
<proteinExistence type="predicted"/>
<sequence>IEVATSHKGISLSQRKYVIDLLEETRMLGSKPADTPMDPNVKLTVEDGEPLNDPEKYRRLVGKLNYLTVTRPDIAFSVSVVSQFLASPKITHWNAVIRILRYLKGNPGRGLVYRDYGHRRVEGFSDADWAGSPVDRRSTTGYCVFVGGNLVSWKSKKQSVVARSSAESEYRAMAHTICELMWVRQLLTEIGFTEASPMQLLCDNQAAIHILSNPVFHERTKHIEGDCHFVREKIQQGVISTCHMKTGEQLADIYTKSLGDVRVQYLCNKLGMIDIYA</sequence>
<dbReference type="SUPFAM" id="SSF56672">
    <property type="entry name" value="DNA/RNA polymerases"/>
    <property type="match status" value="1"/>
</dbReference>
<dbReference type="AlphaFoldDB" id="A0A1Q3B1C4"/>
<dbReference type="EMBL" id="BDDD01000212">
    <property type="protein sequence ID" value="GAV61592.1"/>
    <property type="molecule type" value="Genomic_DNA"/>
</dbReference>
<protein>
    <recommendedName>
        <fullName evidence="4">RVT_2 domain-containing protein</fullName>
    </recommendedName>
</protein>
<dbReference type="PANTHER" id="PTHR11439">
    <property type="entry name" value="GAG-POL-RELATED RETROTRANSPOSON"/>
    <property type="match status" value="1"/>
</dbReference>
<dbReference type="Proteomes" id="UP000187406">
    <property type="component" value="Unassembled WGS sequence"/>
</dbReference>
<name>A0A1Q3B1C4_CEPFO</name>
<evidence type="ECO:0000313" key="2">
    <source>
        <dbReference type="EMBL" id="GAV61592.1"/>
    </source>
</evidence>
<dbReference type="InterPro" id="IPR043502">
    <property type="entry name" value="DNA/RNA_pol_sf"/>
</dbReference>
<evidence type="ECO:0008006" key="4">
    <source>
        <dbReference type="Google" id="ProtNLM"/>
    </source>
</evidence>
<evidence type="ECO:0000256" key="1">
    <source>
        <dbReference type="SAM" id="MobiDB-lite"/>
    </source>
</evidence>
<feature type="non-terminal residue" evidence="2">
    <location>
        <position position="1"/>
    </location>
</feature>
<dbReference type="InParanoid" id="A0A1Q3B1C4"/>
<accession>A0A1Q3B1C4</accession>
<organism evidence="2 3">
    <name type="scientific">Cephalotus follicularis</name>
    <name type="common">Albany pitcher plant</name>
    <dbReference type="NCBI Taxonomy" id="3775"/>
    <lineage>
        <taxon>Eukaryota</taxon>
        <taxon>Viridiplantae</taxon>
        <taxon>Streptophyta</taxon>
        <taxon>Embryophyta</taxon>
        <taxon>Tracheophyta</taxon>
        <taxon>Spermatophyta</taxon>
        <taxon>Magnoliopsida</taxon>
        <taxon>eudicotyledons</taxon>
        <taxon>Gunneridae</taxon>
        <taxon>Pentapetalae</taxon>
        <taxon>rosids</taxon>
        <taxon>fabids</taxon>
        <taxon>Oxalidales</taxon>
        <taxon>Cephalotaceae</taxon>
        <taxon>Cephalotus</taxon>
    </lineage>
</organism>
<feature type="region of interest" description="Disordered" evidence="1">
    <location>
        <begin position="30"/>
        <end position="49"/>
    </location>
</feature>
<reference evidence="3" key="1">
    <citation type="submission" date="2016-04" db="EMBL/GenBank/DDBJ databases">
        <title>Cephalotus genome sequencing.</title>
        <authorList>
            <person name="Fukushima K."/>
            <person name="Hasebe M."/>
            <person name="Fang X."/>
        </authorList>
    </citation>
    <scope>NUCLEOTIDE SEQUENCE [LARGE SCALE GENOMIC DNA]</scope>
    <source>
        <strain evidence="3">cv. St1</strain>
    </source>
</reference>
<keyword evidence="3" id="KW-1185">Reference proteome</keyword>
<gene>
    <name evidence="2" type="ORF">CFOL_v3_05119</name>
</gene>
<dbReference type="CDD" id="cd09272">
    <property type="entry name" value="RNase_HI_RT_Ty1"/>
    <property type="match status" value="1"/>
</dbReference>
<evidence type="ECO:0000313" key="3">
    <source>
        <dbReference type="Proteomes" id="UP000187406"/>
    </source>
</evidence>
<dbReference type="OrthoDB" id="414945at2759"/>
<feature type="non-terminal residue" evidence="2">
    <location>
        <position position="277"/>
    </location>
</feature>
<comment type="caution">
    <text evidence="2">The sequence shown here is derived from an EMBL/GenBank/DDBJ whole genome shotgun (WGS) entry which is preliminary data.</text>
</comment>